<dbReference type="EMBL" id="SPHZ02000011">
    <property type="protein sequence ID" value="KAF0891274.1"/>
    <property type="molecule type" value="Genomic_DNA"/>
</dbReference>
<accession>A0A6G1BUD8</accession>
<evidence type="ECO:0000256" key="1">
    <source>
        <dbReference type="SAM" id="MobiDB-lite"/>
    </source>
</evidence>
<dbReference type="PANTHER" id="PTHR36045">
    <property type="entry name" value="OS04G0558500 PROTEIN"/>
    <property type="match status" value="1"/>
</dbReference>
<feature type="region of interest" description="Disordered" evidence="1">
    <location>
        <begin position="1"/>
        <end position="48"/>
    </location>
</feature>
<reference evidence="2 3" key="1">
    <citation type="submission" date="2019-11" db="EMBL/GenBank/DDBJ databases">
        <title>Whole genome sequence of Oryza granulata.</title>
        <authorList>
            <person name="Li W."/>
        </authorList>
    </citation>
    <scope>NUCLEOTIDE SEQUENCE [LARGE SCALE GENOMIC DNA]</scope>
    <source>
        <strain evidence="3">cv. Menghai</strain>
        <tissue evidence="2">Leaf</tissue>
    </source>
</reference>
<feature type="compositionally biased region" description="Acidic residues" evidence="1">
    <location>
        <begin position="36"/>
        <end position="48"/>
    </location>
</feature>
<dbReference type="Proteomes" id="UP000479710">
    <property type="component" value="Unassembled WGS sequence"/>
</dbReference>
<evidence type="ECO:0000313" key="3">
    <source>
        <dbReference type="Proteomes" id="UP000479710"/>
    </source>
</evidence>
<name>A0A6G1BUD8_9ORYZ</name>
<keyword evidence="3" id="KW-1185">Reference proteome</keyword>
<evidence type="ECO:0000313" key="2">
    <source>
        <dbReference type="EMBL" id="KAF0891274.1"/>
    </source>
</evidence>
<gene>
    <name evidence="2" type="ORF">E2562_009451</name>
</gene>
<proteinExistence type="predicted"/>
<organism evidence="2 3">
    <name type="scientific">Oryza meyeriana var. granulata</name>
    <dbReference type="NCBI Taxonomy" id="110450"/>
    <lineage>
        <taxon>Eukaryota</taxon>
        <taxon>Viridiplantae</taxon>
        <taxon>Streptophyta</taxon>
        <taxon>Embryophyta</taxon>
        <taxon>Tracheophyta</taxon>
        <taxon>Spermatophyta</taxon>
        <taxon>Magnoliopsida</taxon>
        <taxon>Liliopsida</taxon>
        <taxon>Poales</taxon>
        <taxon>Poaceae</taxon>
        <taxon>BOP clade</taxon>
        <taxon>Oryzoideae</taxon>
        <taxon>Oryzeae</taxon>
        <taxon>Oryzinae</taxon>
        <taxon>Oryza</taxon>
        <taxon>Oryza meyeriana</taxon>
    </lineage>
</organism>
<comment type="caution">
    <text evidence="2">The sequence shown here is derived from an EMBL/GenBank/DDBJ whole genome shotgun (WGS) entry which is preliminary data.</text>
</comment>
<dbReference type="AlphaFoldDB" id="A0A6G1BUD8"/>
<protein>
    <submittedName>
        <fullName evidence="2">Uncharacterized protein</fullName>
    </submittedName>
</protein>
<feature type="compositionally biased region" description="Polar residues" evidence="1">
    <location>
        <begin position="1"/>
        <end position="15"/>
    </location>
</feature>
<dbReference type="OrthoDB" id="781564at2759"/>
<sequence length="156" mass="17313">MAGGSLTPSQAGAQSSHRKRKATASTVAAAVAREDEAAEEVEEDMEELEREVDRLGRRLLEYRRDAATRLLDAAAFRITALRPRLEVTTGPQSLAGRPFARADQEKLEKLEIIKAKTEANIVAMPMLVKSITESIAQLEKLENLNMNIHTVFKTKR</sequence>
<dbReference type="PANTHER" id="PTHR36045:SF2">
    <property type="entry name" value="OS04G0558500 PROTEIN"/>
    <property type="match status" value="1"/>
</dbReference>